<evidence type="ECO:0000313" key="3">
    <source>
        <dbReference type="Proteomes" id="UP001059041"/>
    </source>
</evidence>
<reference evidence="2" key="1">
    <citation type="submission" date="2021-02" db="EMBL/GenBank/DDBJ databases">
        <title>Comparative genomics reveals that relaxation of natural selection precedes convergent phenotypic evolution of cavefish.</title>
        <authorList>
            <person name="Peng Z."/>
        </authorList>
    </citation>
    <scope>NUCLEOTIDE SEQUENCE</scope>
    <source>
        <tissue evidence="2">Muscle</tissue>
    </source>
</reference>
<dbReference type="AlphaFoldDB" id="A0A9W7X043"/>
<proteinExistence type="predicted"/>
<feature type="compositionally biased region" description="Basic and acidic residues" evidence="1">
    <location>
        <begin position="18"/>
        <end position="34"/>
    </location>
</feature>
<dbReference type="Proteomes" id="UP001059041">
    <property type="component" value="Linkage Group LG4"/>
</dbReference>
<name>A0A9W7X043_TRIRA</name>
<accession>A0A9W7X043</accession>
<organism evidence="2 3">
    <name type="scientific">Triplophysa rosa</name>
    <name type="common">Cave loach</name>
    <dbReference type="NCBI Taxonomy" id="992332"/>
    <lineage>
        <taxon>Eukaryota</taxon>
        <taxon>Metazoa</taxon>
        <taxon>Chordata</taxon>
        <taxon>Craniata</taxon>
        <taxon>Vertebrata</taxon>
        <taxon>Euteleostomi</taxon>
        <taxon>Actinopterygii</taxon>
        <taxon>Neopterygii</taxon>
        <taxon>Teleostei</taxon>
        <taxon>Ostariophysi</taxon>
        <taxon>Cypriniformes</taxon>
        <taxon>Nemacheilidae</taxon>
        <taxon>Triplophysa</taxon>
    </lineage>
</organism>
<evidence type="ECO:0000256" key="1">
    <source>
        <dbReference type="SAM" id="MobiDB-lite"/>
    </source>
</evidence>
<sequence>MKKTRSTNLRRAWPGSDLSERALERIRSRSEKDYHHHKHFPPAPPPTHISPSPRGYITPAWVTSLRVRTYKS</sequence>
<keyword evidence="3" id="KW-1185">Reference proteome</keyword>
<gene>
    <name evidence="2" type="ORF">IRJ41_013940</name>
</gene>
<feature type="region of interest" description="Disordered" evidence="1">
    <location>
        <begin position="1"/>
        <end position="53"/>
    </location>
</feature>
<protein>
    <submittedName>
        <fullName evidence="2">Storkhead-box protein 2</fullName>
    </submittedName>
</protein>
<dbReference type="EMBL" id="JAFHDT010000004">
    <property type="protein sequence ID" value="KAI7811384.1"/>
    <property type="molecule type" value="Genomic_DNA"/>
</dbReference>
<evidence type="ECO:0000313" key="2">
    <source>
        <dbReference type="EMBL" id="KAI7811384.1"/>
    </source>
</evidence>
<comment type="caution">
    <text evidence="2">The sequence shown here is derived from an EMBL/GenBank/DDBJ whole genome shotgun (WGS) entry which is preliminary data.</text>
</comment>